<keyword evidence="5 9" id="KW-0418">Kinase</keyword>
<organism evidence="9 10">
    <name type="scientific">Amycolatopsis pigmentata</name>
    <dbReference type="NCBI Taxonomy" id="450801"/>
    <lineage>
        <taxon>Bacteria</taxon>
        <taxon>Bacillati</taxon>
        <taxon>Actinomycetota</taxon>
        <taxon>Actinomycetes</taxon>
        <taxon>Pseudonocardiales</taxon>
        <taxon>Pseudonocardiaceae</taxon>
        <taxon>Amycolatopsis</taxon>
    </lineage>
</organism>
<gene>
    <name evidence="9" type="ORF">ACFSXZ_00395</name>
</gene>
<protein>
    <recommendedName>
        <fullName evidence="1">non-specific serine/threonine protein kinase</fullName>
        <ecNumber evidence="1">2.7.11.1</ecNumber>
    </recommendedName>
</protein>
<dbReference type="Gene3D" id="3.30.200.20">
    <property type="entry name" value="Phosphorylase Kinase, domain 1"/>
    <property type="match status" value="1"/>
</dbReference>
<evidence type="ECO:0000256" key="2">
    <source>
        <dbReference type="ARBA" id="ARBA00022527"/>
    </source>
</evidence>
<dbReference type="Pfam" id="PF00069">
    <property type="entry name" value="Pkinase"/>
    <property type="match status" value="1"/>
</dbReference>
<evidence type="ECO:0000256" key="3">
    <source>
        <dbReference type="ARBA" id="ARBA00022679"/>
    </source>
</evidence>
<dbReference type="PROSITE" id="PS50011">
    <property type="entry name" value="PROTEIN_KINASE_DOM"/>
    <property type="match status" value="1"/>
</dbReference>
<evidence type="ECO:0000256" key="1">
    <source>
        <dbReference type="ARBA" id="ARBA00012513"/>
    </source>
</evidence>
<keyword evidence="3 9" id="KW-0808">Transferase</keyword>
<accession>A0ABW5FM02</accession>
<feature type="domain" description="Protein kinase" evidence="8">
    <location>
        <begin position="11"/>
        <end position="259"/>
    </location>
</feature>
<evidence type="ECO:0000256" key="4">
    <source>
        <dbReference type="ARBA" id="ARBA00022741"/>
    </source>
</evidence>
<dbReference type="InterPro" id="IPR011009">
    <property type="entry name" value="Kinase-like_dom_sf"/>
</dbReference>
<dbReference type="PANTHER" id="PTHR43289">
    <property type="entry name" value="MITOGEN-ACTIVATED PROTEIN KINASE KINASE KINASE 20-RELATED"/>
    <property type="match status" value="1"/>
</dbReference>
<evidence type="ECO:0000256" key="7">
    <source>
        <dbReference type="SAM" id="MobiDB-lite"/>
    </source>
</evidence>
<dbReference type="SMART" id="SM00220">
    <property type="entry name" value="S_TKc"/>
    <property type="match status" value="1"/>
</dbReference>
<keyword evidence="4" id="KW-0547">Nucleotide-binding</keyword>
<dbReference type="SUPFAM" id="SSF56112">
    <property type="entry name" value="Protein kinase-like (PK-like)"/>
    <property type="match status" value="1"/>
</dbReference>
<dbReference type="EC" id="2.7.11.1" evidence="1"/>
<feature type="compositionally biased region" description="Polar residues" evidence="7">
    <location>
        <begin position="298"/>
        <end position="317"/>
    </location>
</feature>
<dbReference type="PANTHER" id="PTHR43289:SF6">
    <property type="entry name" value="SERINE_THREONINE-PROTEIN KINASE NEKL-3"/>
    <property type="match status" value="1"/>
</dbReference>
<dbReference type="EMBL" id="JBHUKR010000001">
    <property type="protein sequence ID" value="MFD2414787.1"/>
    <property type="molecule type" value="Genomic_DNA"/>
</dbReference>
<dbReference type="GO" id="GO:0004674">
    <property type="term" value="F:protein serine/threonine kinase activity"/>
    <property type="evidence" value="ECO:0007669"/>
    <property type="project" value="UniProtKB-EC"/>
</dbReference>
<keyword evidence="2" id="KW-0723">Serine/threonine-protein kinase</keyword>
<comment type="caution">
    <text evidence="9">The sequence shown here is derived from an EMBL/GenBank/DDBJ whole genome shotgun (WGS) entry which is preliminary data.</text>
</comment>
<dbReference type="InterPro" id="IPR008271">
    <property type="entry name" value="Ser/Thr_kinase_AS"/>
</dbReference>
<name>A0ABW5FM02_9PSEU</name>
<dbReference type="RefSeq" id="WP_378259980.1">
    <property type="nucleotide sequence ID" value="NZ_JBHUKR010000001.1"/>
</dbReference>
<dbReference type="Gene3D" id="1.10.510.10">
    <property type="entry name" value="Transferase(Phosphotransferase) domain 1"/>
    <property type="match status" value="1"/>
</dbReference>
<keyword evidence="6" id="KW-0067">ATP-binding</keyword>
<evidence type="ECO:0000256" key="5">
    <source>
        <dbReference type="ARBA" id="ARBA00022777"/>
    </source>
</evidence>
<evidence type="ECO:0000256" key="6">
    <source>
        <dbReference type="ARBA" id="ARBA00022840"/>
    </source>
</evidence>
<dbReference type="PROSITE" id="PS00108">
    <property type="entry name" value="PROTEIN_KINASE_ST"/>
    <property type="match status" value="1"/>
</dbReference>
<dbReference type="InterPro" id="IPR000719">
    <property type="entry name" value="Prot_kinase_dom"/>
</dbReference>
<dbReference type="CDD" id="cd14014">
    <property type="entry name" value="STKc_PknB_like"/>
    <property type="match status" value="1"/>
</dbReference>
<proteinExistence type="predicted"/>
<reference evidence="10" key="1">
    <citation type="journal article" date="2019" name="Int. J. Syst. Evol. Microbiol.">
        <title>The Global Catalogue of Microorganisms (GCM) 10K type strain sequencing project: providing services to taxonomists for standard genome sequencing and annotation.</title>
        <authorList>
            <consortium name="The Broad Institute Genomics Platform"/>
            <consortium name="The Broad Institute Genome Sequencing Center for Infectious Disease"/>
            <person name="Wu L."/>
            <person name="Ma J."/>
        </authorList>
    </citation>
    <scope>NUCLEOTIDE SEQUENCE [LARGE SCALE GENOMIC DNA]</scope>
    <source>
        <strain evidence="10">CGMCC 4.7645</strain>
    </source>
</reference>
<keyword evidence="10" id="KW-1185">Reference proteome</keyword>
<evidence type="ECO:0000313" key="9">
    <source>
        <dbReference type="EMBL" id="MFD2414787.1"/>
    </source>
</evidence>
<sequence>MRPGELVAGRYRLDEEVDAGGNGVVWRAHDQDLDRVVALKHALLPGSGGADRMRLLRREARILAKLNHPNVVTVFDTVSENGEWWLVMEYTSAPNLARHGKLPPDRVARYGAQLAGALAAVHAVGVVHRDIKPANILVTADDRVKLSDFGISRLMHADVTVTGSALIAGTPGYIAPEVARGHEATPAGDLFSFGATLYALTEGVSPFGPTDNQGAVWRRTIAADVAAPDPHSPLAPVLSRLMRVDPAKRPTAAEAQRLLRQAADSVRPARRWPKLVPVSGAMIVAAATAAWFMVNPATSSGGSTANPLPGPESSSRQAVPALGDPRTADPCALTDASALARFGEAERDPEYGNFDRCDVVVSSGNSKVDVKTELDAAGSDDAPAGVDQVGGIGIVREPLDGEECDRTLLLAGGNRVAIAARQNGTGPADLCAMADTATNTAVTALSRGEIARRAPADPASLINVDACALLDADALSRFPGVDAVDPEIGFGHWSCRWHSTTSRANLLIRFDRNEPLTADDGQPTWIAGRRAFVEQVSEDKACHVQVVYRRYTDAASSAKVELLLVVLTGPQPLDQLCGLATAIAQPASAKLPKT</sequence>
<evidence type="ECO:0000313" key="10">
    <source>
        <dbReference type="Proteomes" id="UP001597417"/>
    </source>
</evidence>
<dbReference type="Proteomes" id="UP001597417">
    <property type="component" value="Unassembled WGS sequence"/>
</dbReference>
<evidence type="ECO:0000259" key="8">
    <source>
        <dbReference type="PROSITE" id="PS50011"/>
    </source>
</evidence>
<feature type="region of interest" description="Disordered" evidence="7">
    <location>
        <begin position="298"/>
        <end position="330"/>
    </location>
</feature>